<dbReference type="InterPro" id="IPR050570">
    <property type="entry name" value="Cell_wall_metabolism_enzyme"/>
</dbReference>
<dbReference type="Gene3D" id="3.10.350.10">
    <property type="entry name" value="LysM domain"/>
    <property type="match status" value="1"/>
</dbReference>
<sequence length="578" mass="63507">MSSIFAHILAGLSAIFRFLQFTGRTAAEVGYSVISAVFGFVFKLVQRAFGYVWELLVRKFKQPLYDLWCFIITPIAHAYGALANVRIQFKKSRAQGKKQVLKTAASTAGRFGSGLWHGLKRVFNYAAPVACICFLFALISYASSVQYTISVEYNGNNLGVINSEADYNQAQALMQDKITYTEDDDALIETPTFSVRPMSNEDVIVDTNSLSELMMSQVGVVDAYGLYINGTAYGIYDEAEIAKVREALDSRLAAAYTEDAATVEFEDDVEITPGRYLETNLTNADDAVAYITGAVNVEAYYVVQSGDSLSLIASKLGCTQDELLTLNPSMSDGIRAGDIIAYRYSEPNMSVVTTHYESYDRVIEVVDQFIYDDDIEQYCEELKQKGSAGYENVTALVTETDGVETSRQIVSSYNIEEMVPNIYIVGTAENESLEGDTHVIDRLGTFVWPVGGDGGYVSSLYGYRSWDNSNHRAIDIAADRGTDIYAAADGVVTFAGTYSSYGKLVIIDHGGGYETYYAHQSSIDVEKGDVVQKGDVIGHVGMTGSASGNHLHFELRYNNDRIDPMLCLGGVGDHTVWE</sequence>
<evidence type="ECO:0000313" key="5">
    <source>
        <dbReference type="EMBL" id="HIS23957.1"/>
    </source>
</evidence>
<dbReference type="Proteomes" id="UP000823982">
    <property type="component" value="Unassembled WGS sequence"/>
</dbReference>
<protein>
    <submittedName>
        <fullName evidence="5">Peptidoglycan DD-metalloendopeptidase family protein</fullName>
    </submittedName>
</protein>
<feature type="transmembrane region" description="Helical" evidence="2">
    <location>
        <begin position="26"/>
        <end position="45"/>
    </location>
</feature>
<dbReference type="PANTHER" id="PTHR21666">
    <property type="entry name" value="PEPTIDASE-RELATED"/>
    <property type="match status" value="1"/>
</dbReference>
<feature type="transmembrane region" description="Helical" evidence="2">
    <location>
        <begin position="65"/>
        <end position="85"/>
    </location>
</feature>
<dbReference type="GO" id="GO:0004222">
    <property type="term" value="F:metalloendopeptidase activity"/>
    <property type="evidence" value="ECO:0007669"/>
    <property type="project" value="TreeGrafter"/>
</dbReference>
<evidence type="ECO:0000256" key="1">
    <source>
        <dbReference type="ARBA" id="ARBA00022729"/>
    </source>
</evidence>
<feature type="domain" description="G5" evidence="3">
    <location>
        <begin position="349"/>
        <end position="429"/>
    </location>
</feature>
<reference evidence="5" key="2">
    <citation type="journal article" date="2021" name="PeerJ">
        <title>Extensive microbial diversity within the chicken gut microbiome revealed by metagenomics and culture.</title>
        <authorList>
            <person name="Gilroy R."/>
            <person name="Ravi A."/>
            <person name="Getino M."/>
            <person name="Pursley I."/>
            <person name="Horton D.L."/>
            <person name="Alikhan N.F."/>
            <person name="Baker D."/>
            <person name="Gharbi K."/>
            <person name="Hall N."/>
            <person name="Watson M."/>
            <person name="Adriaenssens E.M."/>
            <person name="Foster-Nyarko E."/>
            <person name="Jarju S."/>
            <person name="Secka A."/>
            <person name="Antonio M."/>
            <person name="Oren A."/>
            <person name="Chaudhuri R.R."/>
            <person name="La Ragione R."/>
            <person name="Hildebrand F."/>
            <person name="Pallen M.J."/>
        </authorList>
    </citation>
    <scope>NUCLEOTIDE SEQUENCE</scope>
    <source>
        <strain evidence="5">CHK157-1446</strain>
    </source>
</reference>
<dbReference type="Pfam" id="PF01551">
    <property type="entry name" value="Peptidase_M23"/>
    <property type="match status" value="1"/>
</dbReference>
<dbReference type="InterPro" id="IPR036779">
    <property type="entry name" value="LysM_dom_sf"/>
</dbReference>
<dbReference type="CDD" id="cd00118">
    <property type="entry name" value="LysM"/>
    <property type="match status" value="1"/>
</dbReference>
<evidence type="ECO:0000256" key="2">
    <source>
        <dbReference type="SAM" id="Phobius"/>
    </source>
</evidence>
<evidence type="ECO:0000313" key="6">
    <source>
        <dbReference type="Proteomes" id="UP000823982"/>
    </source>
</evidence>
<dbReference type="Gene3D" id="2.70.70.10">
    <property type="entry name" value="Glucose Permease (Domain IIA)"/>
    <property type="match status" value="1"/>
</dbReference>
<dbReference type="SMART" id="SM01208">
    <property type="entry name" value="G5"/>
    <property type="match status" value="1"/>
</dbReference>
<dbReference type="PROSITE" id="PS51109">
    <property type="entry name" value="G5"/>
    <property type="match status" value="1"/>
</dbReference>
<dbReference type="Pfam" id="PF01476">
    <property type="entry name" value="LysM"/>
    <property type="match status" value="1"/>
</dbReference>
<feature type="transmembrane region" description="Helical" evidence="2">
    <location>
        <begin position="122"/>
        <end position="142"/>
    </location>
</feature>
<keyword evidence="2" id="KW-0812">Transmembrane</keyword>
<accession>A0A9D1EN26</accession>
<keyword evidence="2" id="KW-1133">Transmembrane helix</keyword>
<dbReference type="InterPro" id="IPR011055">
    <property type="entry name" value="Dup_hybrid_motif"/>
</dbReference>
<organism evidence="5 6">
    <name type="scientific">Candidatus Faeciplasma gallinarum</name>
    <dbReference type="NCBI Taxonomy" id="2840799"/>
    <lineage>
        <taxon>Bacteria</taxon>
        <taxon>Bacillati</taxon>
        <taxon>Bacillota</taxon>
        <taxon>Clostridia</taxon>
        <taxon>Eubacteriales</taxon>
        <taxon>Oscillospiraceae</taxon>
        <taxon>Oscillospiraceae incertae sedis</taxon>
        <taxon>Candidatus Faeciplasma</taxon>
    </lineage>
</organism>
<dbReference type="PROSITE" id="PS51782">
    <property type="entry name" value="LYSM"/>
    <property type="match status" value="1"/>
</dbReference>
<gene>
    <name evidence="5" type="ORF">IAD01_00915</name>
</gene>
<dbReference type="EMBL" id="DVIR01000008">
    <property type="protein sequence ID" value="HIS23957.1"/>
    <property type="molecule type" value="Genomic_DNA"/>
</dbReference>
<dbReference type="InterPro" id="IPR011098">
    <property type="entry name" value="G5_dom"/>
</dbReference>
<feature type="domain" description="LysM" evidence="4">
    <location>
        <begin position="299"/>
        <end position="342"/>
    </location>
</feature>
<dbReference type="InterPro" id="IPR018392">
    <property type="entry name" value="LysM"/>
</dbReference>
<dbReference type="Gene3D" id="2.20.230.10">
    <property type="entry name" value="Resuscitation-promoting factor rpfb"/>
    <property type="match status" value="1"/>
</dbReference>
<evidence type="ECO:0000259" key="3">
    <source>
        <dbReference type="PROSITE" id="PS51109"/>
    </source>
</evidence>
<keyword evidence="1" id="KW-0732">Signal</keyword>
<keyword evidence="2" id="KW-0472">Membrane</keyword>
<dbReference type="SMART" id="SM00257">
    <property type="entry name" value="LysM"/>
    <property type="match status" value="1"/>
</dbReference>
<dbReference type="Pfam" id="PF07501">
    <property type="entry name" value="G5"/>
    <property type="match status" value="1"/>
</dbReference>
<dbReference type="AlphaFoldDB" id="A0A9D1EN26"/>
<name>A0A9D1EN26_9FIRM</name>
<reference evidence="5" key="1">
    <citation type="submission" date="2020-10" db="EMBL/GenBank/DDBJ databases">
        <authorList>
            <person name="Gilroy R."/>
        </authorList>
    </citation>
    <scope>NUCLEOTIDE SEQUENCE</scope>
    <source>
        <strain evidence="5">CHK157-1446</strain>
    </source>
</reference>
<dbReference type="PANTHER" id="PTHR21666:SF290">
    <property type="entry name" value="PEPTIDASE M23 DOMAIN PROTEIN"/>
    <property type="match status" value="1"/>
</dbReference>
<dbReference type="CDD" id="cd12797">
    <property type="entry name" value="M23_peptidase"/>
    <property type="match status" value="1"/>
</dbReference>
<dbReference type="InterPro" id="IPR016047">
    <property type="entry name" value="M23ase_b-sheet_dom"/>
</dbReference>
<dbReference type="SUPFAM" id="SSF54106">
    <property type="entry name" value="LysM domain"/>
    <property type="match status" value="1"/>
</dbReference>
<evidence type="ECO:0000259" key="4">
    <source>
        <dbReference type="PROSITE" id="PS51782"/>
    </source>
</evidence>
<proteinExistence type="predicted"/>
<dbReference type="SUPFAM" id="SSF51261">
    <property type="entry name" value="Duplicated hybrid motif"/>
    <property type="match status" value="1"/>
</dbReference>
<comment type="caution">
    <text evidence="5">The sequence shown here is derived from an EMBL/GenBank/DDBJ whole genome shotgun (WGS) entry which is preliminary data.</text>
</comment>